<dbReference type="GO" id="GO:0051536">
    <property type="term" value="F:iron-sulfur cluster binding"/>
    <property type="evidence" value="ECO:0007669"/>
    <property type="project" value="UniProtKB-KW"/>
</dbReference>
<dbReference type="InterPro" id="IPR016431">
    <property type="entry name" value="Pyrv-formate_lyase-activ_prd"/>
</dbReference>
<evidence type="ECO:0000259" key="6">
    <source>
        <dbReference type="Pfam" id="PF04055"/>
    </source>
</evidence>
<feature type="domain" description="Radical SAM core" evidence="6">
    <location>
        <begin position="52"/>
        <end position="190"/>
    </location>
</feature>
<keyword evidence="3 5" id="KW-0408">Iron</keyword>
<dbReference type="InterPro" id="IPR013785">
    <property type="entry name" value="Aldolase_TIM"/>
</dbReference>
<accession>A0A9D1MGQ3</accession>
<evidence type="ECO:0000256" key="2">
    <source>
        <dbReference type="ARBA" id="ARBA00022723"/>
    </source>
</evidence>
<keyword evidence="4 5" id="KW-0411">Iron-sulfur</keyword>
<dbReference type="SUPFAM" id="SSF102114">
    <property type="entry name" value="Radical SAM enzymes"/>
    <property type="match status" value="1"/>
</dbReference>
<evidence type="ECO:0000256" key="5">
    <source>
        <dbReference type="PIRSR" id="PIRSR004869-50"/>
    </source>
</evidence>
<feature type="binding site" evidence="5">
    <location>
        <position position="57"/>
    </location>
    <ligand>
        <name>[4Fe-4S] cluster</name>
        <dbReference type="ChEBI" id="CHEBI:49883"/>
        <note>4Fe-4S-S-AdoMet</note>
    </ligand>
</feature>
<organism evidence="7 8">
    <name type="scientific">Candidatus Stercoripulliclostridium merdigallinarum</name>
    <dbReference type="NCBI Taxonomy" id="2840951"/>
    <lineage>
        <taxon>Bacteria</taxon>
        <taxon>Bacillati</taxon>
        <taxon>Bacillota</taxon>
        <taxon>Clostridia</taxon>
        <taxon>Eubacteriales</taxon>
        <taxon>Candidatus Stercoripulliclostridium</taxon>
    </lineage>
</organism>
<dbReference type="Gene3D" id="3.20.20.70">
    <property type="entry name" value="Aldolase class I"/>
    <property type="match status" value="1"/>
</dbReference>
<dbReference type="InterPro" id="IPR040085">
    <property type="entry name" value="MJ0674-like"/>
</dbReference>
<dbReference type="InterPro" id="IPR007197">
    <property type="entry name" value="rSAM"/>
</dbReference>
<keyword evidence="2 5" id="KW-0479">Metal-binding</keyword>
<dbReference type="GO" id="GO:0046872">
    <property type="term" value="F:metal ion binding"/>
    <property type="evidence" value="ECO:0007669"/>
    <property type="project" value="UniProtKB-KW"/>
</dbReference>
<gene>
    <name evidence="7" type="ORF">IAB05_01155</name>
</gene>
<comment type="cofactor">
    <cofactor evidence="5">
        <name>[4Fe-4S] cluster</name>
        <dbReference type="ChEBI" id="CHEBI:49883"/>
    </cofactor>
    <text evidence="5">Binds 1 [4Fe-4S] cluster. The cluster is coordinated with 3 cysteines and an exchangeable S-adenosyl-L-methionine.</text>
</comment>
<reference evidence="7" key="2">
    <citation type="journal article" date="2021" name="PeerJ">
        <title>Extensive microbial diversity within the chicken gut microbiome revealed by metagenomics and culture.</title>
        <authorList>
            <person name="Gilroy R."/>
            <person name="Ravi A."/>
            <person name="Getino M."/>
            <person name="Pursley I."/>
            <person name="Horton D.L."/>
            <person name="Alikhan N.F."/>
            <person name="Baker D."/>
            <person name="Gharbi K."/>
            <person name="Hall N."/>
            <person name="Watson M."/>
            <person name="Adriaenssens E.M."/>
            <person name="Foster-Nyarko E."/>
            <person name="Jarju S."/>
            <person name="Secka A."/>
            <person name="Antonio M."/>
            <person name="Oren A."/>
            <person name="Chaudhuri R.R."/>
            <person name="La Ragione R."/>
            <person name="Hildebrand F."/>
            <person name="Pallen M.J."/>
        </authorList>
    </citation>
    <scope>NUCLEOTIDE SEQUENCE</scope>
    <source>
        <strain evidence="7">18911</strain>
    </source>
</reference>
<dbReference type="EMBL" id="DVNF01000038">
    <property type="protein sequence ID" value="HIU59979.1"/>
    <property type="molecule type" value="Genomic_DNA"/>
</dbReference>
<feature type="binding site" evidence="5">
    <location>
        <position position="61"/>
    </location>
    <ligand>
        <name>[4Fe-4S] cluster</name>
        <dbReference type="ChEBI" id="CHEBI:49883"/>
        <note>4Fe-4S-S-AdoMet</note>
    </ligand>
</feature>
<evidence type="ECO:0000313" key="7">
    <source>
        <dbReference type="EMBL" id="HIU59979.1"/>
    </source>
</evidence>
<evidence type="ECO:0000256" key="1">
    <source>
        <dbReference type="ARBA" id="ARBA00022691"/>
    </source>
</evidence>
<feature type="binding site" evidence="5">
    <location>
        <position position="64"/>
    </location>
    <ligand>
        <name>[4Fe-4S] cluster</name>
        <dbReference type="ChEBI" id="CHEBI:49883"/>
        <note>4Fe-4S-S-AdoMet</note>
    </ligand>
</feature>
<dbReference type="GO" id="GO:0003824">
    <property type="term" value="F:catalytic activity"/>
    <property type="evidence" value="ECO:0007669"/>
    <property type="project" value="InterPro"/>
</dbReference>
<dbReference type="AlphaFoldDB" id="A0A9D1MGQ3"/>
<dbReference type="PIRSF" id="PIRSF004869">
    <property type="entry name" value="PflX_prd"/>
    <property type="match status" value="1"/>
</dbReference>
<keyword evidence="1 5" id="KW-0949">S-adenosyl-L-methionine</keyword>
<dbReference type="SFLD" id="SFLDG01099">
    <property type="entry name" value="Uncharacterised_Radical_SAM_Su"/>
    <property type="match status" value="1"/>
</dbReference>
<name>A0A9D1MGQ3_9FIRM</name>
<sequence length="282" mass="31583">MEKCYICPNLCGVDREREPGACLCGTDPIVNRAALHFYEEPPISGTRGSGAIFFGGCVMRCEFCQNYRISRKPSGKSYSPRELSELYKMLEDSGAHNINFVSPTPWTEAILASFKNYRPNVPVVWNTSGYETVETVERLAEYVDVWLPDFKYSDEALGRKLSGRKNYPETALSAITKMRELSVDSYSDGIMRSGLIVRHLVLPGYIENSFGVLDAINSSIGNRTVVSIMSQFTPTAESSIKRRLKPIEYKAVVRHAEKCGFENAFIQDEASADSSYTPDFEV</sequence>
<dbReference type="PANTHER" id="PTHR43075:SF1">
    <property type="entry name" value="FORMATE LYASE ACTIVATING ENZYME, PUTATIVE (AFU_ORTHOLOGUE AFUA_2G15630)-RELATED"/>
    <property type="match status" value="1"/>
</dbReference>
<dbReference type="Pfam" id="PF04055">
    <property type="entry name" value="Radical_SAM"/>
    <property type="match status" value="1"/>
</dbReference>
<dbReference type="SFLD" id="SFLDS00029">
    <property type="entry name" value="Radical_SAM"/>
    <property type="match status" value="1"/>
</dbReference>
<evidence type="ECO:0000256" key="3">
    <source>
        <dbReference type="ARBA" id="ARBA00023004"/>
    </source>
</evidence>
<evidence type="ECO:0000256" key="4">
    <source>
        <dbReference type="ARBA" id="ARBA00023014"/>
    </source>
</evidence>
<reference evidence="7" key="1">
    <citation type="submission" date="2020-10" db="EMBL/GenBank/DDBJ databases">
        <authorList>
            <person name="Gilroy R."/>
        </authorList>
    </citation>
    <scope>NUCLEOTIDE SEQUENCE</scope>
    <source>
        <strain evidence="7">18911</strain>
    </source>
</reference>
<dbReference type="InterPro" id="IPR058240">
    <property type="entry name" value="rSAM_sf"/>
</dbReference>
<protein>
    <submittedName>
        <fullName evidence="7">Radical SAM protein</fullName>
    </submittedName>
</protein>
<dbReference type="Proteomes" id="UP000824094">
    <property type="component" value="Unassembled WGS sequence"/>
</dbReference>
<dbReference type="PANTHER" id="PTHR43075">
    <property type="entry name" value="FORMATE LYASE ACTIVATING ENZYME, PUTATIVE (AFU_ORTHOLOGUE AFUA_2G15630)-RELATED"/>
    <property type="match status" value="1"/>
</dbReference>
<evidence type="ECO:0000313" key="8">
    <source>
        <dbReference type="Proteomes" id="UP000824094"/>
    </source>
</evidence>
<comment type="caution">
    <text evidence="7">The sequence shown here is derived from an EMBL/GenBank/DDBJ whole genome shotgun (WGS) entry which is preliminary data.</text>
</comment>
<proteinExistence type="predicted"/>